<dbReference type="Proteomes" id="UP000235119">
    <property type="component" value="Unassembled WGS sequence"/>
</dbReference>
<sequence length="71" mass="8124">MAETLYKKVVKNGSSLAINIPAKEVKEQNLKVGDIVEVKIKKSDRPNSENLKEIDGLISDYWDMLEYLKDK</sequence>
<keyword evidence="2" id="KW-0238">DNA-binding</keyword>
<dbReference type="EMBL" id="WWFF01000001">
    <property type="protein sequence ID" value="MYN52824.1"/>
    <property type="molecule type" value="Genomic_DNA"/>
</dbReference>
<dbReference type="Proteomes" id="UP000231914">
    <property type="component" value="Unassembled WGS sequence"/>
</dbReference>
<dbReference type="EMBL" id="MKXG01000136">
    <property type="protein sequence ID" value="PJZ16629.1"/>
    <property type="molecule type" value="Genomic_DNA"/>
</dbReference>
<reference evidence="10 17" key="5">
    <citation type="submission" date="2017-12" db="EMBL/GenBank/DDBJ databases">
        <title>Phylogenetic diversity of female urinary microbiome.</title>
        <authorList>
            <person name="Thomas-White K."/>
            <person name="Wolfe A.J."/>
        </authorList>
    </citation>
    <scope>NUCLEOTIDE SEQUENCE [LARGE SCALE GENOMIC DNA]</scope>
    <source>
        <strain evidence="10 17">UMB0085</strain>
    </source>
</reference>
<evidence type="ECO:0000313" key="24">
    <source>
        <dbReference type="Proteomes" id="UP000510660"/>
    </source>
</evidence>
<evidence type="ECO:0000313" key="23">
    <source>
        <dbReference type="Proteomes" id="UP000464915"/>
    </source>
</evidence>
<dbReference type="InterPro" id="IPR007159">
    <property type="entry name" value="SpoVT-AbrB_dom"/>
</dbReference>
<proteinExistence type="predicted"/>
<dbReference type="GO" id="GO:0003677">
    <property type="term" value="F:DNA binding"/>
    <property type="evidence" value="ECO:0007669"/>
    <property type="project" value="UniProtKB-KW"/>
</dbReference>
<evidence type="ECO:0000313" key="16">
    <source>
        <dbReference type="Proteomes" id="UP000231914"/>
    </source>
</evidence>
<dbReference type="Proteomes" id="UP000295195">
    <property type="component" value="Unassembled WGS sequence"/>
</dbReference>
<reference evidence="7 22" key="10">
    <citation type="submission" date="2020-01" db="EMBL/GenBank/DDBJ databases">
        <title>Vaginal microbiome of pregnant Indian women: Insights into the genome of dominants Lactobacillus species.</title>
        <authorList>
            <person name="Das B."/>
            <person name="Mehta O."/>
            <person name="Ghosh T.S."/>
            <person name="Kothidar A."/>
            <person name="Gowtham M.R."/>
            <person name="Mitra R."/>
            <person name="Kshetrapal P."/>
            <person name="Wadhwa N."/>
            <person name="Thiruvengadam R."/>
            <person name="Nair G.B."/>
            <person name="Bhatnagar S."/>
            <person name="Pore S."/>
        </authorList>
    </citation>
    <scope>NUCLEOTIDE SEQUENCE [LARGE SCALE GENOMIC DNA]</scope>
    <source>
        <strain evidence="7 22">Indica2</strain>
    </source>
</reference>
<dbReference type="EMBL" id="WBOB01000010">
    <property type="protein sequence ID" value="KAB1977467.1"/>
    <property type="molecule type" value="Genomic_DNA"/>
</dbReference>
<dbReference type="Proteomes" id="UP000198437">
    <property type="component" value="Unassembled WGS sequence"/>
</dbReference>
<dbReference type="Proteomes" id="UP000322051">
    <property type="component" value="Unassembled WGS sequence"/>
</dbReference>
<dbReference type="Proteomes" id="UP000430323">
    <property type="component" value="Unassembled WGS sequence"/>
</dbReference>
<evidence type="ECO:0000313" key="6">
    <source>
        <dbReference type="EMBL" id="MDT9609587.1"/>
    </source>
</evidence>
<evidence type="ECO:0000313" key="2">
    <source>
        <dbReference type="EMBL" id="KAA8797628.1"/>
    </source>
</evidence>
<evidence type="ECO:0000313" key="18">
    <source>
        <dbReference type="Proteomes" id="UP000295195"/>
    </source>
</evidence>
<evidence type="ECO:0000313" key="20">
    <source>
        <dbReference type="Proteomes" id="UP000324504"/>
    </source>
</evidence>
<accession>A0A6P1U187</accession>
<feature type="domain" description="SpoVT-AbrB" evidence="1">
    <location>
        <begin position="9"/>
        <end position="41"/>
    </location>
</feature>
<dbReference type="EMBL" id="LJGP01000001">
    <property type="protein sequence ID" value="KWU04962.1"/>
    <property type="molecule type" value="Genomic_DNA"/>
</dbReference>
<evidence type="ECO:0000259" key="1">
    <source>
        <dbReference type="Pfam" id="PF04014"/>
    </source>
</evidence>
<dbReference type="EMBL" id="LYQW01000003">
    <property type="protein sequence ID" value="OXC24274.1"/>
    <property type="molecule type" value="Genomic_DNA"/>
</dbReference>
<reference evidence="4 21" key="7">
    <citation type="submission" date="2019-09" db="EMBL/GenBank/DDBJ databases">
        <title>Investigation of probiotic properties of different lactic acid bacteria.</title>
        <authorList>
            <person name="Jaomanjaka F."/>
            <person name="Blanc P."/>
        </authorList>
    </citation>
    <scope>NUCLEOTIDE SEQUENCE [LARGE SCALE GENOMIC DNA]</scope>
    <source>
        <strain evidence="4 21">BIO6272</strain>
    </source>
</reference>
<dbReference type="Proteomes" id="UP001253287">
    <property type="component" value="Unassembled WGS sequence"/>
</dbReference>
<dbReference type="Pfam" id="PF04014">
    <property type="entry name" value="MazE_antitoxin"/>
    <property type="match status" value="1"/>
</dbReference>
<evidence type="ECO:0000313" key="19">
    <source>
        <dbReference type="Proteomes" id="UP000322051"/>
    </source>
</evidence>
<reference evidence="6" key="11">
    <citation type="submission" date="2023-08" db="EMBL/GenBank/DDBJ databases">
        <title>Lactobacillus from the Female Urinary Tract.</title>
        <authorList>
            <person name="Stegman N."/>
            <person name="Jackson B."/>
            <person name="Steiling M."/>
            <person name="Sedano C."/>
            <person name="Wolfe A."/>
            <person name="Putonti C."/>
        </authorList>
    </citation>
    <scope>NUCLEOTIDE SEQUENCE</scope>
    <source>
        <strain evidence="6">UMB5661</strain>
    </source>
</reference>
<evidence type="ECO:0000313" key="15">
    <source>
        <dbReference type="Proteomes" id="UP000198437"/>
    </source>
</evidence>
<evidence type="ECO:0000313" key="13">
    <source>
        <dbReference type="EMBL" id="TDN29906.1"/>
    </source>
</evidence>
<reference evidence="11 23" key="8">
    <citation type="submission" date="2019-12" db="EMBL/GenBank/DDBJ databases">
        <title>Complete Genome Sequences of Lactobacillus strains, C25 and P38, Isolated from Chicken Cecum.</title>
        <authorList>
            <person name="Hassan H.M."/>
            <person name="Mendoza M."/>
            <person name="Rezvani M."/>
            <person name="Koci M.D."/>
            <person name="Dickey A.N."/>
            <person name="Scholl E.H."/>
        </authorList>
    </citation>
    <scope>NUCLEOTIDE SEQUENCE [LARGE SCALE GENOMIC DNA]</scope>
    <source>
        <strain evidence="11 23">C25</strain>
    </source>
</reference>
<dbReference type="EMBL" id="CP047415">
    <property type="protein sequence ID" value="QLL74762.1"/>
    <property type="molecule type" value="Genomic_DNA"/>
</dbReference>
<dbReference type="AlphaFoldDB" id="A0A109DGJ2"/>
<evidence type="ECO:0000313" key="21">
    <source>
        <dbReference type="Proteomes" id="UP000430323"/>
    </source>
</evidence>
<evidence type="ECO:0000313" key="12">
    <source>
        <dbReference type="EMBL" id="QLL74762.1"/>
    </source>
</evidence>
<dbReference type="Proteomes" id="UP000510660">
    <property type="component" value="Chromosome"/>
</dbReference>
<dbReference type="EMBL" id="PKIW01000075">
    <property type="protein sequence ID" value="PLT10474.1"/>
    <property type="molecule type" value="Genomic_DNA"/>
</dbReference>
<dbReference type="EMBL" id="VUAO01000015">
    <property type="protein sequence ID" value="KAA8797628.1"/>
    <property type="molecule type" value="Genomic_DNA"/>
</dbReference>
<dbReference type="OMA" id="YWDMLEY"/>
<evidence type="ECO:0000313" key="3">
    <source>
        <dbReference type="EMBL" id="KAA8813402.1"/>
    </source>
</evidence>
<reference evidence="12 24" key="9">
    <citation type="submission" date="2020-01" db="EMBL/GenBank/DDBJ databases">
        <title>Complete and circular genome sequences of six lactobacillus isolates from horses.</title>
        <authorList>
            <person name="Hassan H.M."/>
        </authorList>
    </citation>
    <scope>NUCLEOTIDE SEQUENCE [LARGE SCALE GENOMIC DNA]</scope>
    <source>
        <strain evidence="12 24">1D</strain>
    </source>
</reference>
<dbReference type="EMBL" id="NKLP01000167">
    <property type="protein sequence ID" value="TDN29906.1"/>
    <property type="molecule type" value="Genomic_DNA"/>
</dbReference>
<evidence type="ECO:0000313" key="10">
    <source>
        <dbReference type="EMBL" id="PLT10474.1"/>
    </source>
</evidence>
<reference evidence="5 14" key="1">
    <citation type="journal article" date="2016" name="Microbiology (Mosc.)">
        <title>Comparison of Lactobacillus crispatus isolates from Lactobacillus-dominated vaginal microbiomes with isolates from microbiomes containing bacterial vaginosis-associated bacteria.</title>
        <authorList>
            <person name="Abdelmaksoud A.A."/>
            <person name="Koparde V.N."/>
            <person name="Sheth N.U."/>
            <person name="Serrano M.G."/>
            <person name="Glascock A.L."/>
            <person name="Fettweis J.M."/>
            <person name="Strauss Iii J.F."/>
            <person name="Buck G.A."/>
            <person name="Jefferson K.K."/>
        </authorList>
    </citation>
    <scope>NUCLEOTIDE SEQUENCE [LARGE SCALE GENOMIC DNA]</scope>
    <source>
        <strain evidence="5 14">VMC3</strain>
    </source>
</reference>
<reference evidence="19 20" key="6">
    <citation type="submission" date="2019-09" db="EMBL/GenBank/DDBJ databases">
        <title>Comparative analysis of L. crispatus genomes revealed niche specific adaptation to different host and body sites.</title>
        <authorList>
            <person name="Pan M."/>
            <person name="Hidalgo-Cantabrana C."/>
            <person name="Barrangou R."/>
        </authorList>
    </citation>
    <scope>NUCLEOTIDE SEQUENCE [LARGE SCALE GENOMIC DNA]</scope>
    <source>
        <strain evidence="3 20">NCK2488</strain>
        <strain evidence="2 19">NCK973</strain>
    </source>
</reference>
<name>A0A109DGJ2_9LACO</name>
<reference evidence="13 18" key="4">
    <citation type="submission" date="2017-06" db="EMBL/GenBank/DDBJ databases">
        <authorList>
            <person name="Swanenburg J."/>
            <person name="Kort R."/>
        </authorList>
    </citation>
    <scope>NUCLEOTIDE SEQUENCE [LARGE SCALE GENOMIC DNA]</scope>
    <source>
        <strain evidence="13 18">RL05</strain>
    </source>
</reference>
<evidence type="ECO:0000313" key="7">
    <source>
        <dbReference type="EMBL" id="MYN52824.1"/>
    </source>
</evidence>
<organism evidence="5 14">
    <name type="scientific">Lactobacillus crispatus</name>
    <dbReference type="NCBI Taxonomy" id="47770"/>
    <lineage>
        <taxon>Bacteria</taxon>
        <taxon>Bacillati</taxon>
        <taxon>Bacillota</taxon>
        <taxon>Bacilli</taxon>
        <taxon>Lactobacillales</taxon>
        <taxon>Lactobacillaceae</taxon>
        <taxon>Lactobacillus</taxon>
    </lineage>
</organism>
<accession>A0A109DGJ2</accession>
<evidence type="ECO:0000313" key="11">
    <source>
        <dbReference type="EMBL" id="QHQ68737.1"/>
    </source>
</evidence>
<evidence type="ECO:0000313" key="5">
    <source>
        <dbReference type="EMBL" id="KWU04962.1"/>
    </source>
</evidence>
<gene>
    <name evidence="5" type="ORF">AEL95_00215</name>
    <name evidence="8" type="ORF">AYP82_04955</name>
    <name evidence="9" type="ORF">BHU41_09150</name>
    <name evidence="13" type="ORF">CEE75_09280</name>
    <name evidence="10" type="ORF">CYJ79_10400</name>
    <name evidence="2" type="ORF">F1C02_06580</name>
    <name evidence="3" type="ORF">F1C09_02145</name>
    <name evidence="4" type="ORF">F8251_03400</name>
    <name evidence="11" type="ORF">GSR61_09425</name>
    <name evidence="7" type="ORF">GTK63_00515</name>
    <name evidence="12" type="ORF">GTO85_10685</name>
    <name evidence="6" type="ORF">RON39_05520</name>
</gene>
<dbReference type="EMBL" id="JAVTXN010000021">
    <property type="protein sequence ID" value="MDT9609587.1"/>
    <property type="molecule type" value="Genomic_DNA"/>
</dbReference>
<reference evidence="8 15" key="2">
    <citation type="submission" date="2016-05" db="EMBL/GenBank/DDBJ databases">
        <authorList>
            <person name="Johnson T.J."/>
            <person name="Youmans B.P."/>
            <person name="Case K.A."/>
        </authorList>
    </citation>
    <scope>NUCLEOTIDE SEQUENCE [LARGE SCALE GENOMIC DNA]</scope>
    <source>
        <strain evidence="8 15">UMNLC6</strain>
    </source>
</reference>
<dbReference type="PATRIC" id="fig|47770.28.peg.47"/>
<reference evidence="9 16" key="3">
    <citation type="submission" date="2016-10" db="EMBL/GenBank/DDBJ databases">
        <title>WGS of isloates from the oral cavity of healthy individuals.</title>
        <authorList>
            <person name="Sharma S."/>
            <person name="Pal V.K."/>
            <person name="Patil P.B."/>
            <person name="Korpole S."/>
            <person name="Grover V."/>
        </authorList>
    </citation>
    <scope>NUCLEOTIDE SEQUENCE [LARGE SCALE GENOMIC DNA]</scope>
    <source>
        <strain evidence="9 16">DISK12</strain>
    </source>
</reference>
<dbReference type="Proteomes" id="UP000324504">
    <property type="component" value="Unassembled WGS sequence"/>
</dbReference>
<dbReference type="Proteomes" id="UP000464915">
    <property type="component" value="Chromosome"/>
</dbReference>
<evidence type="ECO:0000313" key="17">
    <source>
        <dbReference type="Proteomes" id="UP000235119"/>
    </source>
</evidence>
<dbReference type="InterPro" id="IPR037914">
    <property type="entry name" value="SpoVT-AbrB_sf"/>
</dbReference>
<dbReference type="RefSeq" id="WP_005723825.1">
    <property type="nucleotide sequence ID" value="NZ_AP025162.1"/>
</dbReference>
<dbReference type="Gene3D" id="2.10.260.10">
    <property type="match status" value="1"/>
</dbReference>
<evidence type="ECO:0000313" key="22">
    <source>
        <dbReference type="Proteomes" id="UP000460132"/>
    </source>
</evidence>
<dbReference type="EMBL" id="VUAV01000007">
    <property type="protein sequence ID" value="KAA8813402.1"/>
    <property type="molecule type" value="Genomic_DNA"/>
</dbReference>
<dbReference type="Proteomes" id="UP000460132">
    <property type="component" value="Unassembled WGS sequence"/>
</dbReference>
<evidence type="ECO:0000313" key="8">
    <source>
        <dbReference type="EMBL" id="OXC24274.1"/>
    </source>
</evidence>
<evidence type="ECO:0000313" key="9">
    <source>
        <dbReference type="EMBL" id="PJZ16629.1"/>
    </source>
</evidence>
<dbReference type="SUPFAM" id="SSF89447">
    <property type="entry name" value="AbrB/MazE/MraZ-like"/>
    <property type="match status" value="1"/>
</dbReference>
<protein>
    <submittedName>
        <fullName evidence="2">AbrB/MazE/SpoVT family DNA-binding domain-containing protein</fullName>
    </submittedName>
</protein>
<dbReference type="Proteomes" id="UP000067598">
    <property type="component" value="Unassembled WGS sequence"/>
</dbReference>
<evidence type="ECO:0000313" key="14">
    <source>
        <dbReference type="Proteomes" id="UP000067598"/>
    </source>
</evidence>
<evidence type="ECO:0000313" key="4">
    <source>
        <dbReference type="EMBL" id="KAB1977467.1"/>
    </source>
</evidence>
<dbReference type="EMBL" id="CP047142">
    <property type="protein sequence ID" value="QHQ68737.1"/>
    <property type="molecule type" value="Genomic_DNA"/>
</dbReference>